<dbReference type="EMBL" id="BQNB010014643">
    <property type="protein sequence ID" value="GJT30644.1"/>
    <property type="molecule type" value="Genomic_DNA"/>
</dbReference>
<evidence type="ECO:0000259" key="2">
    <source>
        <dbReference type="PROSITE" id="PS50879"/>
    </source>
</evidence>
<dbReference type="SUPFAM" id="SSF53098">
    <property type="entry name" value="Ribonuclease H-like"/>
    <property type="match status" value="1"/>
</dbReference>
<dbReference type="InterPro" id="IPR002156">
    <property type="entry name" value="RNaseH_domain"/>
</dbReference>
<evidence type="ECO:0000313" key="3">
    <source>
        <dbReference type="EMBL" id="GJT30644.1"/>
    </source>
</evidence>
<dbReference type="Gene3D" id="3.30.420.10">
    <property type="entry name" value="Ribonuclease H-like superfamily/Ribonuclease H"/>
    <property type="match status" value="1"/>
</dbReference>
<feature type="region of interest" description="Disordered" evidence="1">
    <location>
        <begin position="231"/>
        <end position="251"/>
    </location>
</feature>
<name>A0ABQ5D0K7_9ASTR</name>
<dbReference type="Pfam" id="PF13456">
    <property type="entry name" value="RVT_3"/>
    <property type="match status" value="1"/>
</dbReference>
<keyword evidence="3" id="KW-0548">Nucleotidyltransferase</keyword>
<keyword evidence="3" id="KW-0808">Transferase</keyword>
<protein>
    <submittedName>
        <fullName evidence="3">Reverse transcriptase domain-containing protein</fullName>
    </submittedName>
</protein>
<feature type="domain" description="RNase H type-1" evidence="2">
    <location>
        <begin position="251"/>
        <end position="380"/>
    </location>
</feature>
<keyword evidence="3" id="KW-0695">RNA-directed DNA polymerase</keyword>
<organism evidence="3 4">
    <name type="scientific">Tanacetum coccineum</name>
    <dbReference type="NCBI Taxonomy" id="301880"/>
    <lineage>
        <taxon>Eukaryota</taxon>
        <taxon>Viridiplantae</taxon>
        <taxon>Streptophyta</taxon>
        <taxon>Embryophyta</taxon>
        <taxon>Tracheophyta</taxon>
        <taxon>Spermatophyta</taxon>
        <taxon>Magnoliopsida</taxon>
        <taxon>eudicotyledons</taxon>
        <taxon>Gunneridae</taxon>
        <taxon>Pentapetalae</taxon>
        <taxon>asterids</taxon>
        <taxon>campanulids</taxon>
        <taxon>Asterales</taxon>
        <taxon>Asteraceae</taxon>
        <taxon>Asteroideae</taxon>
        <taxon>Anthemideae</taxon>
        <taxon>Anthemidinae</taxon>
        <taxon>Tanacetum</taxon>
    </lineage>
</organism>
<keyword evidence="4" id="KW-1185">Reference proteome</keyword>
<comment type="caution">
    <text evidence="3">The sequence shown here is derived from an EMBL/GenBank/DDBJ whole genome shotgun (WGS) entry which is preliminary data.</text>
</comment>
<dbReference type="InterPro" id="IPR012337">
    <property type="entry name" value="RNaseH-like_sf"/>
</dbReference>
<dbReference type="GO" id="GO:0003964">
    <property type="term" value="F:RNA-directed DNA polymerase activity"/>
    <property type="evidence" value="ECO:0007669"/>
    <property type="project" value="UniProtKB-KW"/>
</dbReference>
<dbReference type="InterPro" id="IPR036397">
    <property type="entry name" value="RNaseH_sf"/>
</dbReference>
<dbReference type="Proteomes" id="UP001151760">
    <property type="component" value="Unassembled WGS sequence"/>
</dbReference>
<reference evidence="3" key="1">
    <citation type="journal article" date="2022" name="Int. J. Mol. Sci.">
        <title>Draft Genome of Tanacetum Coccineum: Genomic Comparison of Closely Related Tanacetum-Family Plants.</title>
        <authorList>
            <person name="Yamashiro T."/>
            <person name="Shiraishi A."/>
            <person name="Nakayama K."/>
            <person name="Satake H."/>
        </authorList>
    </citation>
    <scope>NUCLEOTIDE SEQUENCE</scope>
</reference>
<dbReference type="PANTHER" id="PTHR48475">
    <property type="entry name" value="RIBONUCLEASE H"/>
    <property type="match status" value="1"/>
</dbReference>
<sequence>MVPNLMAPQELPCVYGEDFRGAIVSSFGISMSHSVFNYFLLFRRIRNLRSILGKSTSASVKTSYAIMLTKNLGISATGVAFGKSKPNLAVISARRKIQFGGASESGQELATHAWISKFAANEAAIFRTTIAFLVTPLVGASSNSAIVRYQPSYLWEVSTRFGGTCLLLSMLLSVTTELENEWRIALKLRTRGVGSMGRHPSCTWVYWGGKDGFMAHTNTPTEISATAEVPNNPRVEDIPEPSNARGDLTPGPKAWRLYTDGASNNEGSRAGLILIAPDDVENSYALRLNFSNSNNDAEYEALLAGLRIAKEMKVRDIHAFVDSKLVASQMEGSYETKGERMIKCQEKVLELASALNRFRITHIPRAENKKADALNKLAAVQFDHLSKEVLVEVLNERFIEAQEVNVVVEEEGPTWMTPIRDYLEKGM</sequence>
<dbReference type="CDD" id="cd09279">
    <property type="entry name" value="RNase_HI_like"/>
    <property type="match status" value="1"/>
</dbReference>
<dbReference type="PROSITE" id="PS50879">
    <property type="entry name" value="RNASE_H_1"/>
    <property type="match status" value="1"/>
</dbReference>
<dbReference type="PANTHER" id="PTHR48475:SF2">
    <property type="entry name" value="RIBONUCLEASE H"/>
    <property type="match status" value="1"/>
</dbReference>
<proteinExistence type="predicted"/>
<gene>
    <name evidence="3" type="ORF">Tco_0910919</name>
</gene>
<evidence type="ECO:0000313" key="4">
    <source>
        <dbReference type="Proteomes" id="UP001151760"/>
    </source>
</evidence>
<evidence type="ECO:0000256" key="1">
    <source>
        <dbReference type="SAM" id="MobiDB-lite"/>
    </source>
</evidence>
<reference evidence="3" key="2">
    <citation type="submission" date="2022-01" db="EMBL/GenBank/DDBJ databases">
        <authorList>
            <person name="Yamashiro T."/>
            <person name="Shiraishi A."/>
            <person name="Satake H."/>
            <person name="Nakayama K."/>
        </authorList>
    </citation>
    <scope>NUCLEOTIDE SEQUENCE</scope>
</reference>
<accession>A0ABQ5D0K7</accession>